<feature type="repeat" description="RCC1" evidence="2">
    <location>
        <begin position="416"/>
        <end position="477"/>
    </location>
</feature>
<proteinExistence type="predicted"/>
<dbReference type="AlphaFoldDB" id="A0AAD8Y6X6"/>
<evidence type="ECO:0000256" key="2">
    <source>
        <dbReference type="PROSITE-ProRule" id="PRU00235"/>
    </source>
</evidence>
<feature type="domain" description="RCC1-like" evidence="5">
    <location>
        <begin position="181"/>
        <end position="475"/>
    </location>
</feature>
<dbReference type="Pfam" id="PF25390">
    <property type="entry name" value="WD40_RLD"/>
    <property type="match status" value="1"/>
</dbReference>
<dbReference type="Gene3D" id="2.130.10.30">
    <property type="entry name" value="Regulator of chromosome condensation 1/beta-lactamase-inhibitor protein II"/>
    <property type="match status" value="2"/>
</dbReference>
<dbReference type="Proteomes" id="UP001224775">
    <property type="component" value="Unassembled WGS sequence"/>
</dbReference>
<dbReference type="InterPro" id="IPR051210">
    <property type="entry name" value="Ub_ligase/GEF_domain"/>
</dbReference>
<dbReference type="PRINTS" id="PR00633">
    <property type="entry name" value="RCCNDNSATION"/>
</dbReference>
<dbReference type="PANTHER" id="PTHR22870:SF408">
    <property type="entry name" value="OS09G0560450 PROTEIN"/>
    <property type="match status" value="1"/>
</dbReference>
<dbReference type="PROSITE" id="PS00626">
    <property type="entry name" value="RCC1_2"/>
    <property type="match status" value="1"/>
</dbReference>
<feature type="repeat" description="RCC1" evidence="2">
    <location>
        <begin position="111"/>
        <end position="164"/>
    </location>
</feature>
<feature type="repeat" description="RCC1" evidence="2">
    <location>
        <begin position="303"/>
        <end position="358"/>
    </location>
</feature>
<evidence type="ECO:0000259" key="5">
    <source>
        <dbReference type="Pfam" id="PF25390"/>
    </source>
</evidence>
<keyword evidence="1" id="KW-0677">Repeat</keyword>
<name>A0AAD8Y6X6_9STRA</name>
<dbReference type="PROSITE" id="PS50012">
    <property type="entry name" value="RCC1_3"/>
    <property type="match status" value="6"/>
</dbReference>
<feature type="repeat" description="RCC1" evidence="2">
    <location>
        <begin position="259"/>
        <end position="303"/>
    </location>
</feature>
<dbReference type="InterPro" id="IPR009091">
    <property type="entry name" value="RCC1/BLIP-II"/>
</dbReference>
<dbReference type="PANTHER" id="PTHR22870">
    <property type="entry name" value="REGULATOR OF CHROMOSOME CONDENSATION"/>
    <property type="match status" value="1"/>
</dbReference>
<dbReference type="InterPro" id="IPR058923">
    <property type="entry name" value="RCC1-like_dom"/>
</dbReference>
<keyword evidence="3" id="KW-0175">Coiled coil</keyword>
<dbReference type="InterPro" id="IPR000408">
    <property type="entry name" value="Reg_chr_condens"/>
</dbReference>
<accession>A0AAD8Y6X6</accession>
<dbReference type="SUPFAM" id="SSF50985">
    <property type="entry name" value="RCC1/BLIP-II"/>
    <property type="match status" value="1"/>
</dbReference>
<gene>
    <name evidence="6" type="ORF">QTG54_008111</name>
</gene>
<evidence type="ECO:0000256" key="1">
    <source>
        <dbReference type="ARBA" id="ARBA00022737"/>
    </source>
</evidence>
<organism evidence="6 7">
    <name type="scientific">Skeletonema marinoi</name>
    <dbReference type="NCBI Taxonomy" id="267567"/>
    <lineage>
        <taxon>Eukaryota</taxon>
        <taxon>Sar</taxon>
        <taxon>Stramenopiles</taxon>
        <taxon>Ochrophyta</taxon>
        <taxon>Bacillariophyta</taxon>
        <taxon>Coscinodiscophyceae</taxon>
        <taxon>Thalassiosirophycidae</taxon>
        <taxon>Thalassiosirales</taxon>
        <taxon>Skeletonemataceae</taxon>
        <taxon>Skeletonema</taxon>
        <taxon>Skeletonema marinoi-dohrnii complex</taxon>
    </lineage>
</organism>
<evidence type="ECO:0000313" key="7">
    <source>
        <dbReference type="Proteomes" id="UP001224775"/>
    </source>
</evidence>
<feature type="region of interest" description="Disordered" evidence="4">
    <location>
        <begin position="1"/>
        <end position="39"/>
    </location>
</feature>
<feature type="coiled-coil region" evidence="3">
    <location>
        <begin position="487"/>
        <end position="518"/>
    </location>
</feature>
<evidence type="ECO:0000313" key="6">
    <source>
        <dbReference type="EMBL" id="KAK1740859.1"/>
    </source>
</evidence>
<protein>
    <submittedName>
        <fullName evidence="6">RCC1 domain-containing protein</fullName>
    </submittedName>
</protein>
<dbReference type="EMBL" id="JATAAI010000014">
    <property type="protein sequence ID" value="KAK1740859.1"/>
    <property type="molecule type" value="Genomic_DNA"/>
</dbReference>
<comment type="caution">
    <text evidence="6">The sequence shown here is derived from an EMBL/GenBank/DDBJ whole genome shotgun (WGS) entry which is preliminary data.</text>
</comment>
<feature type="compositionally biased region" description="Basic and acidic residues" evidence="4">
    <location>
        <begin position="1"/>
        <end position="21"/>
    </location>
</feature>
<keyword evidence="7" id="KW-1185">Reference proteome</keyword>
<evidence type="ECO:0000256" key="4">
    <source>
        <dbReference type="SAM" id="MobiDB-lite"/>
    </source>
</evidence>
<sequence>MKLKEEAEKQYRDNASRELAKKSSNAEGGRRKENDADSTWGKIAYLNANDIAKLSNDHLKRHLAARNEPIEGSKKKLIERLSNSIDDEKQREVRIALEKEHCRIRDIEQTGSVYIAGKNDQGQLGLGLGDLDDGHEFTVIPALRGKQVGQVSAYGTVSIATTLTSEVYSWGGNGVNPIVIGHADSFASPQQMKELDGEETEMTSVGSTHACSISQAGDLFIWGKLGSDDTRLVPQYVDKFTATSIACGAKHIAAISDKGELYVWGGVGSIEQSYQAKPMLVKLPEPIKLIACGSQHTIAATESRVFSWGCGDGYRLGHGNDCSEKSSPCEIAKITELGGSQILDVGAGTWHSACVISNESSANGSGFLYTWGSGYCGQLALGKQCIATTPTKVKELSEVKKVICGRTHNAAIAHDDVLYTWGSNEHGQLGRSIEETDVAFTPHPGIVEFGTIVNRIGRGVPKSVACGHDFTVVATHPYEGPSEQEMFKLLESKRRNEQEEKEEEARLLRVQEEEETRQREAEAEKKKIRYLTSKRLCTMDSSCPGFTYESSTPSVCRECGFSVAFHTIVADEQNDAKGAIKE</sequence>
<evidence type="ECO:0000256" key="3">
    <source>
        <dbReference type="SAM" id="Coils"/>
    </source>
</evidence>
<feature type="repeat" description="RCC1" evidence="2">
    <location>
        <begin position="366"/>
        <end position="415"/>
    </location>
</feature>
<feature type="repeat" description="RCC1" evidence="2">
    <location>
        <begin position="217"/>
        <end position="258"/>
    </location>
</feature>
<reference evidence="6" key="1">
    <citation type="submission" date="2023-06" db="EMBL/GenBank/DDBJ databases">
        <title>Survivors Of The Sea: Transcriptome response of Skeletonema marinoi to long-term dormancy.</title>
        <authorList>
            <person name="Pinder M.I.M."/>
            <person name="Kourtchenko O."/>
            <person name="Robertson E.K."/>
            <person name="Larsson T."/>
            <person name="Maumus F."/>
            <person name="Osuna-Cruz C.M."/>
            <person name="Vancaester E."/>
            <person name="Stenow R."/>
            <person name="Vandepoele K."/>
            <person name="Ploug H."/>
            <person name="Bruchert V."/>
            <person name="Godhe A."/>
            <person name="Topel M."/>
        </authorList>
    </citation>
    <scope>NUCLEOTIDE SEQUENCE</scope>
    <source>
        <strain evidence="6">R05AC</strain>
    </source>
</reference>